<evidence type="ECO:0000313" key="3">
    <source>
        <dbReference type="Proteomes" id="UP000065641"/>
    </source>
</evidence>
<evidence type="ECO:0000313" key="2">
    <source>
        <dbReference type="EMBL" id="ALO45076.1"/>
    </source>
</evidence>
<dbReference type="Pfam" id="PF13635">
    <property type="entry name" value="DUF4143"/>
    <property type="match status" value="1"/>
</dbReference>
<sequence>MRGAFMVGISRYLEQTLRQELAHKIVLLTGPRQCGKTTLARRIMPNYDYLNYDLAEHRLQLLEKSWDRRRPMVIFDELHKMSDWKRWLKGVYDVEGIPPALLVTGSARLSAFRKTGDSLAGRYFEFRLHPLDMREATEVTELSSREIFDRLMSVGGFPEPFLKGSQSYYNRWKRSHVDVILSEDLLTLTAIRDIQSIETLIEMLRSRVGGGVSVNSLAQDLQKSPATIQKWLKLLEDLYVIFRVGPYHRNVARAILKEPKYYFYDNGMVQGDQGVKLENLVACGLLKEIHRAVDVCGEELSLHYIRNKDNQEIDFMVMRGHDPEWLIEVKWRDSVLSSNFRKILAESELQRVQVVGELRQSKSYPTGERVQPAMAFLTHLDFSKAP</sequence>
<dbReference type="SMART" id="SM00382">
    <property type="entry name" value="AAA"/>
    <property type="match status" value="1"/>
</dbReference>
<dbReference type="PATRIC" id="fig|1249552.3.peg.394"/>
<dbReference type="AlphaFoldDB" id="A0A0S2KAI3"/>
<name>A0A0S2KAI3_9GAMM</name>
<accession>A0A0S2KAI3</accession>
<dbReference type="EMBL" id="CP013189">
    <property type="protein sequence ID" value="ALO45076.1"/>
    <property type="molecule type" value="Genomic_DNA"/>
</dbReference>
<dbReference type="InterPro" id="IPR027417">
    <property type="entry name" value="P-loop_NTPase"/>
</dbReference>
<reference evidence="2 3" key="1">
    <citation type="submission" date="2015-11" db="EMBL/GenBank/DDBJ databases">
        <authorList>
            <person name="Zhang Y."/>
            <person name="Guo Z."/>
        </authorList>
    </citation>
    <scope>NUCLEOTIDE SEQUENCE [LARGE SCALE GENOMIC DNA]</scope>
    <source>
        <strain evidence="2 3">KCTC 32221</strain>
    </source>
</reference>
<dbReference type="InterPro" id="IPR003593">
    <property type="entry name" value="AAA+_ATPase"/>
</dbReference>
<dbReference type="PANTHER" id="PTHR43566">
    <property type="entry name" value="CONSERVED PROTEIN"/>
    <property type="match status" value="1"/>
</dbReference>
<evidence type="ECO:0000259" key="1">
    <source>
        <dbReference type="SMART" id="SM00382"/>
    </source>
</evidence>
<organism evidence="2 3">
    <name type="scientific">Pseudohongiella spirulinae</name>
    <dbReference type="NCBI Taxonomy" id="1249552"/>
    <lineage>
        <taxon>Bacteria</taxon>
        <taxon>Pseudomonadati</taxon>
        <taxon>Pseudomonadota</taxon>
        <taxon>Gammaproteobacteria</taxon>
        <taxon>Pseudomonadales</taxon>
        <taxon>Pseudohongiellaceae</taxon>
        <taxon>Pseudohongiella</taxon>
    </lineage>
</organism>
<keyword evidence="3" id="KW-1185">Reference proteome</keyword>
<dbReference type="STRING" id="1249552.PS2015_387"/>
<gene>
    <name evidence="2" type="ORF">PS2015_387</name>
</gene>
<dbReference type="InterPro" id="IPR041682">
    <property type="entry name" value="AAA_14"/>
</dbReference>
<dbReference type="Pfam" id="PF13173">
    <property type="entry name" value="AAA_14"/>
    <property type="match status" value="1"/>
</dbReference>
<dbReference type="Proteomes" id="UP000065641">
    <property type="component" value="Chromosome"/>
</dbReference>
<dbReference type="PANTHER" id="PTHR43566:SF1">
    <property type="entry name" value="AAA+ ATPASE DOMAIN-CONTAINING PROTEIN"/>
    <property type="match status" value="1"/>
</dbReference>
<proteinExistence type="predicted"/>
<dbReference type="SUPFAM" id="SSF52540">
    <property type="entry name" value="P-loop containing nucleoside triphosphate hydrolases"/>
    <property type="match status" value="1"/>
</dbReference>
<dbReference type="KEGG" id="pspi:PS2015_387"/>
<protein>
    <submittedName>
        <fullName evidence="2">ATPase</fullName>
    </submittedName>
</protein>
<dbReference type="InterPro" id="IPR025420">
    <property type="entry name" value="DUF4143"/>
</dbReference>
<feature type="domain" description="AAA+ ATPase" evidence="1">
    <location>
        <begin position="22"/>
        <end position="134"/>
    </location>
</feature>